<dbReference type="Pfam" id="PF04354">
    <property type="entry name" value="ZipA_C"/>
    <property type="match status" value="1"/>
</dbReference>
<dbReference type="AlphaFoldDB" id="A0AA49J008"/>
<evidence type="ECO:0000256" key="3">
    <source>
        <dbReference type="SAM" id="MobiDB-lite"/>
    </source>
</evidence>
<name>A0AA49J008_9PROT</name>
<keyword evidence="1 6" id="KW-0132">Cell division</keyword>
<dbReference type="InterPro" id="IPR007449">
    <property type="entry name" value="ZipA_FtsZ-bd_C"/>
</dbReference>
<keyword evidence="2" id="KW-0997">Cell inner membrane</keyword>
<dbReference type="SUPFAM" id="SSF64383">
    <property type="entry name" value="Cell-division protein ZipA, C-terminal domain"/>
    <property type="match status" value="1"/>
</dbReference>
<dbReference type="GO" id="GO:0005886">
    <property type="term" value="C:plasma membrane"/>
    <property type="evidence" value="ECO:0007669"/>
    <property type="project" value="UniProtKB-SubCell"/>
</dbReference>
<feature type="region of interest" description="Disordered" evidence="3">
    <location>
        <begin position="42"/>
        <end position="80"/>
    </location>
</feature>
<proteinExistence type="inferred from homology"/>
<keyword evidence="1" id="KW-0131">Cell cycle</keyword>
<dbReference type="Gene3D" id="3.30.1400.10">
    <property type="entry name" value="ZipA, C-terminal FtsZ-binding domain"/>
    <property type="match status" value="1"/>
</dbReference>
<dbReference type="Proteomes" id="UP001234916">
    <property type="component" value="Chromosome"/>
</dbReference>
<evidence type="ECO:0000313" key="6">
    <source>
        <dbReference type="EMBL" id="WIM06046.1"/>
    </source>
</evidence>
<evidence type="ECO:0000259" key="5">
    <source>
        <dbReference type="Pfam" id="PF04354"/>
    </source>
</evidence>
<dbReference type="KEGG" id="npv:OHM77_01770"/>
<comment type="function">
    <text evidence="1">Essential cell division protein that stabilizes the FtsZ protofilaments by cross-linking them and that serves as a cytoplasmic membrane anchor for the Z ring. Also required for the recruitment to the septal ring of downstream cell division proteins.</text>
</comment>
<feature type="compositionally biased region" description="Basic and acidic residues" evidence="3">
    <location>
        <begin position="57"/>
        <end position="67"/>
    </location>
</feature>
<evidence type="ECO:0000256" key="4">
    <source>
        <dbReference type="SAM" id="Phobius"/>
    </source>
</evidence>
<accession>A0AA49J008</accession>
<protein>
    <recommendedName>
        <fullName evidence="1">Cell division protein ZipA</fullName>
    </recommendedName>
</protein>
<sequence>MNDLQTALIAAGSAAVVVVWAYNRWQERSHRKLAEKVFHGGQPDILMKGQPDEAEPPTERIEPRGDAPEEEKDLPPNFPPLPEEWADDIADCAIRIDFVEAVPAASLWAVQESWSARVSKALSWLGFDDHAGAWRRLTAEDAGRYSVVCATLQLADRQGAVPDSELSVFLDGVRQIARQFSGLAEVPAQDGVLTHARALDEFCAGVDVQLDINVVGADGTLTPFTLDVPRVADGQAVFDRMLAMARQLIEERGGMLADAQRNPLSDDMIAAIRARIGEMQQKMAENRIPAGGARALRLFA</sequence>
<keyword evidence="2" id="KW-1003">Cell membrane</keyword>
<dbReference type="GO" id="GO:0090529">
    <property type="term" value="P:cell septum assembly"/>
    <property type="evidence" value="ECO:0007669"/>
    <property type="project" value="InterPro"/>
</dbReference>
<dbReference type="InterPro" id="IPR036765">
    <property type="entry name" value="ZipA_FtsZ-bd_C_sf"/>
</dbReference>
<feature type="domain" description="ZipA C-terminal FtsZ-binding" evidence="5">
    <location>
        <begin position="224"/>
        <end position="275"/>
    </location>
</feature>
<reference evidence="6" key="1">
    <citation type="journal article" date="2023" name="Nat. Microbiol.">
        <title>Enrichment and characterization of a nitric oxide-reducing microbial community in a continuous bioreactor.</title>
        <authorList>
            <person name="Garrido-Amador P."/>
            <person name="Stortenbeker N."/>
            <person name="Wessels H.J.C.T."/>
            <person name="Speth D.R."/>
            <person name="Garcia-Heredia I."/>
            <person name="Kartal B."/>
        </authorList>
    </citation>
    <scope>NUCLEOTIDE SEQUENCE</scope>
    <source>
        <strain evidence="6">MAG1</strain>
    </source>
</reference>
<evidence type="ECO:0000256" key="2">
    <source>
        <dbReference type="RuleBase" id="RU003613"/>
    </source>
</evidence>
<keyword evidence="2 4" id="KW-0812">Transmembrane</keyword>
<evidence type="ECO:0000256" key="1">
    <source>
        <dbReference type="RuleBase" id="RU003612"/>
    </source>
</evidence>
<keyword evidence="2 4" id="KW-0472">Membrane</keyword>
<gene>
    <name evidence="6" type="ORF">OHM77_01770</name>
</gene>
<organism evidence="6">
    <name type="scientific">Candidatus Nitricoxidivorans perseverans</name>
    <dbReference type="NCBI Taxonomy" id="2975601"/>
    <lineage>
        <taxon>Bacteria</taxon>
        <taxon>Pseudomonadati</taxon>
        <taxon>Pseudomonadota</taxon>
        <taxon>Betaproteobacteria</taxon>
        <taxon>Nitrosomonadales</taxon>
        <taxon>Sterolibacteriaceae</taxon>
        <taxon>Candidatus Nitricoxidivorans</taxon>
    </lineage>
</organism>
<dbReference type="EMBL" id="CP107246">
    <property type="protein sequence ID" value="WIM06046.1"/>
    <property type="molecule type" value="Genomic_DNA"/>
</dbReference>
<comment type="similarity">
    <text evidence="1">Belongs to the ZipA family.</text>
</comment>
<keyword evidence="4" id="KW-1133">Transmembrane helix</keyword>
<comment type="subcellular location">
    <subcellularLocation>
        <location evidence="2">Cell inner membrane</location>
        <topology evidence="2">Single-pass type I membrane protein</topology>
    </subcellularLocation>
</comment>
<feature type="transmembrane region" description="Helical" evidence="4">
    <location>
        <begin position="6"/>
        <end position="23"/>
    </location>
</feature>